<comment type="caution">
    <text evidence="2">The sequence shown here is derived from an EMBL/GenBank/DDBJ whole genome shotgun (WGS) entry which is preliminary data.</text>
</comment>
<reference evidence="2 3" key="1">
    <citation type="journal article" date="2015" name="Genome Biol.">
        <title>Comparative genomics of Steinernema reveals deeply conserved gene regulatory networks.</title>
        <authorList>
            <person name="Dillman A.R."/>
            <person name="Macchietto M."/>
            <person name="Porter C.F."/>
            <person name="Rogers A."/>
            <person name="Williams B."/>
            <person name="Antoshechkin I."/>
            <person name="Lee M.M."/>
            <person name="Goodwin Z."/>
            <person name="Lu X."/>
            <person name="Lewis E.E."/>
            <person name="Goodrich-Blair H."/>
            <person name="Stock S.P."/>
            <person name="Adams B.J."/>
            <person name="Sternberg P.W."/>
            <person name="Mortazavi A."/>
        </authorList>
    </citation>
    <scope>NUCLEOTIDE SEQUENCE [LARGE SCALE GENOMIC DNA]</scope>
    <source>
        <strain evidence="2 3">ALL</strain>
    </source>
</reference>
<organism evidence="2 3">
    <name type="scientific">Steinernema carpocapsae</name>
    <name type="common">Entomopathogenic nematode</name>
    <dbReference type="NCBI Taxonomy" id="34508"/>
    <lineage>
        <taxon>Eukaryota</taxon>
        <taxon>Metazoa</taxon>
        <taxon>Ecdysozoa</taxon>
        <taxon>Nematoda</taxon>
        <taxon>Chromadorea</taxon>
        <taxon>Rhabditida</taxon>
        <taxon>Tylenchina</taxon>
        <taxon>Panagrolaimomorpha</taxon>
        <taxon>Strongyloidoidea</taxon>
        <taxon>Steinernematidae</taxon>
        <taxon>Steinernema</taxon>
    </lineage>
</organism>
<evidence type="ECO:0000313" key="2">
    <source>
        <dbReference type="EMBL" id="TMS33385.1"/>
    </source>
</evidence>
<keyword evidence="3" id="KW-1185">Reference proteome</keyword>
<feature type="compositionally biased region" description="Polar residues" evidence="1">
    <location>
        <begin position="1"/>
        <end position="21"/>
    </location>
</feature>
<evidence type="ECO:0000256" key="1">
    <source>
        <dbReference type="SAM" id="MobiDB-lite"/>
    </source>
</evidence>
<dbReference type="EMBL" id="AZBU02000001">
    <property type="protein sequence ID" value="TMS33385.1"/>
    <property type="molecule type" value="Genomic_DNA"/>
</dbReference>
<sequence length="327" mass="38173">MFKTQNALGSSRTTRQEGQITKRTKALPSKTRTMSIPEAVNVIMSYYASFADLFVAVRTVMDHTFGMHEEGAVRKTFDTMFKKHTDAQAYTSDLMRHYPLFYKWDLIGITQVENLPPHVAHLWKEILQKMQVNIPRIPSEKAFNLWRYIREDYMKGKRKEGVAFRLHYLAEVTSQPMAKEYSDAFWPELFELCGIWEVFYSKDILEATVPQELLMIWNTIFFSVRINFPDVCEQDALSVWGFMKKVYLTPECPEKYRGQLPFLEPSQLQTTPIGPPQREKNNNIENLTIEARAAWTHIVAMIQEKLPFVTSEILFNSYKVQCSILDL</sequence>
<proteinExistence type="predicted"/>
<feature type="region of interest" description="Disordered" evidence="1">
    <location>
        <begin position="1"/>
        <end position="29"/>
    </location>
</feature>
<dbReference type="Proteomes" id="UP000298663">
    <property type="component" value="Chromosome X"/>
</dbReference>
<accession>A0A4U8UMG5</accession>
<dbReference type="EMBL" id="CM016762">
    <property type="protein sequence ID" value="TMS33385.1"/>
    <property type="molecule type" value="Genomic_DNA"/>
</dbReference>
<name>A0A4U8UMG5_STECR</name>
<protein>
    <submittedName>
        <fullName evidence="2">Uncharacterized protein</fullName>
    </submittedName>
</protein>
<evidence type="ECO:0000313" key="3">
    <source>
        <dbReference type="Proteomes" id="UP000298663"/>
    </source>
</evidence>
<reference evidence="2 3" key="2">
    <citation type="journal article" date="2019" name="G3 (Bethesda)">
        <title>Hybrid Assembly of the Genome of the Entomopathogenic Nematode Steinernema carpocapsae Identifies the X-Chromosome.</title>
        <authorList>
            <person name="Serra L."/>
            <person name="Macchietto M."/>
            <person name="Macias-Munoz A."/>
            <person name="McGill C.J."/>
            <person name="Rodriguez I.M."/>
            <person name="Rodriguez B."/>
            <person name="Murad R."/>
            <person name="Mortazavi A."/>
        </authorList>
    </citation>
    <scope>NUCLEOTIDE SEQUENCE [LARGE SCALE GENOMIC DNA]</scope>
    <source>
        <strain evidence="2 3">ALL</strain>
    </source>
</reference>
<dbReference type="AlphaFoldDB" id="A0A4U8UMG5"/>
<gene>
    <name evidence="2" type="ORF">L596_001133</name>
</gene>